<dbReference type="EMBL" id="KN833998">
    <property type="protein sequence ID" value="KIK13404.1"/>
    <property type="molecule type" value="Genomic_DNA"/>
</dbReference>
<dbReference type="HOGENOM" id="CLU_3033296_0_0_1"/>
<evidence type="ECO:0000313" key="3">
    <source>
        <dbReference type="Proteomes" id="UP000054018"/>
    </source>
</evidence>
<feature type="compositionally biased region" description="Low complexity" evidence="1">
    <location>
        <begin position="29"/>
        <end position="42"/>
    </location>
</feature>
<keyword evidence="3" id="KW-1185">Reference proteome</keyword>
<name>A0A0C9YHW5_9AGAM</name>
<gene>
    <name evidence="2" type="ORF">PISMIDRAFT_688664</name>
</gene>
<reference evidence="3" key="2">
    <citation type="submission" date="2015-01" db="EMBL/GenBank/DDBJ databases">
        <title>Evolutionary Origins and Diversification of the Mycorrhizal Mutualists.</title>
        <authorList>
            <consortium name="DOE Joint Genome Institute"/>
            <consortium name="Mycorrhizal Genomics Consortium"/>
            <person name="Kohler A."/>
            <person name="Kuo A."/>
            <person name="Nagy L.G."/>
            <person name="Floudas D."/>
            <person name="Copeland A."/>
            <person name="Barry K.W."/>
            <person name="Cichocki N."/>
            <person name="Veneault-Fourrey C."/>
            <person name="LaButti K."/>
            <person name="Lindquist E.A."/>
            <person name="Lipzen A."/>
            <person name="Lundell T."/>
            <person name="Morin E."/>
            <person name="Murat C."/>
            <person name="Riley R."/>
            <person name="Ohm R."/>
            <person name="Sun H."/>
            <person name="Tunlid A."/>
            <person name="Henrissat B."/>
            <person name="Grigoriev I.V."/>
            <person name="Hibbett D.S."/>
            <person name="Martin F."/>
        </authorList>
    </citation>
    <scope>NUCLEOTIDE SEQUENCE [LARGE SCALE GENOMIC DNA]</scope>
    <source>
        <strain evidence="3">441</strain>
    </source>
</reference>
<sequence>MSVIHVPRFDPQPSRLQVCHGLPKRRWDAPSFARSSPSNSAARNEDGMVFDTVEE</sequence>
<feature type="region of interest" description="Disordered" evidence="1">
    <location>
        <begin position="27"/>
        <end position="55"/>
    </location>
</feature>
<dbReference type="Proteomes" id="UP000054018">
    <property type="component" value="Unassembled WGS sequence"/>
</dbReference>
<proteinExistence type="predicted"/>
<protein>
    <submittedName>
        <fullName evidence="2">Uncharacterized protein</fullName>
    </submittedName>
</protein>
<dbReference type="AlphaFoldDB" id="A0A0C9YHW5"/>
<evidence type="ECO:0000313" key="2">
    <source>
        <dbReference type="EMBL" id="KIK13404.1"/>
    </source>
</evidence>
<accession>A0A0C9YHW5</accession>
<reference evidence="2 3" key="1">
    <citation type="submission" date="2014-04" db="EMBL/GenBank/DDBJ databases">
        <authorList>
            <consortium name="DOE Joint Genome Institute"/>
            <person name="Kuo A."/>
            <person name="Kohler A."/>
            <person name="Costa M.D."/>
            <person name="Nagy L.G."/>
            <person name="Floudas D."/>
            <person name="Copeland A."/>
            <person name="Barry K.W."/>
            <person name="Cichocki N."/>
            <person name="Veneault-Fourrey C."/>
            <person name="LaButti K."/>
            <person name="Lindquist E.A."/>
            <person name="Lipzen A."/>
            <person name="Lundell T."/>
            <person name="Morin E."/>
            <person name="Murat C."/>
            <person name="Sun H."/>
            <person name="Tunlid A."/>
            <person name="Henrissat B."/>
            <person name="Grigoriev I.V."/>
            <person name="Hibbett D.S."/>
            <person name="Martin F."/>
            <person name="Nordberg H.P."/>
            <person name="Cantor M.N."/>
            <person name="Hua S.X."/>
        </authorList>
    </citation>
    <scope>NUCLEOTIDE SEQUENCE [LARGE SCALE GENOMIC DNA]</scope>
    <source>
        <strain evidence="2 3">441</strain>
    </source>
</reference>
<organism evidence="2 3">
    <name type="scientific">Pisolithus microcarpus 441</name>
    <dbReference type="NCBI Taxonomy" id="765257"/>
    <lineage>
        <taxon>Eukaryota</taxon>
        <taxon>Fungi</taxon>
        <taxon>Dikarya</taxon>
        <taxon>Basidiomycota</taxon>
        <taxon>Agaricomycotina</taxon>
        <taxon>Agaricomycetes</taxon>
        <taxon>Agaricomycetidae</taxon>
        <taxon>Boletales</taxon>
        <taxon>Sclerodermatineae</taxon>
        <taxon>Pisolithaceae</taxon>
        <taxon>Pisolithus</taxon>
    </lineage>
</organism>
<evidence type="ECO:0000256" key="1">
    <source>
        <dbReference type="SAM" id="MobiDB-lite"/>
    </source>
</evidence>